<dbReference type="PROSITE" id="PS51257">
    <property type="entry name" value="PROKAR_LIPOPROTEIN"/>
    <property type="match status" value="1"/>
</dbReference>
<dbReference type="Proteomes" id="UP000798808">
    <property type="component" value="Unassembled WGS sequence"/>
</dbReference>
<evidence type="ECO:0000313" key="2">
    <source>
        <dbReference type="EMBL" id="MTI24395.1"/>
    </source>
</evidence>
<feature type="chain" id="PRO_5045224147" description="DUF1795 domain-containing protein" evidence="1">
    <location>
        <begin position="22"/>
        <end position="168"/>
    </location>
</feature>
<accession>A0ABW9RMI7</accession>
<evidence type="ECO:0008006" key="4">
    <source>
        <dbReference type="Google" id="ProtNLM"/>
    </source>
</evidence>
<dbReference type="EMBL" id="SMLW01000406">
    <property type="protein sequence ID" value="MTI24395.1"/>
    <property type="molecule type" value="Genomic_DNA"/>
</dbReference>
<feature type="signal peptide" evidence="1">
    <location>
        <begin position="1"/>
        <end position="21"/>
    </location>
</feature>
<organism evidence="2 3">
    <name type="scientific">Fulvivirga kasyanovii</name>
    <dbReference type="NCBI Taxonomy" id="396812"/>
    <lineage>
        <taxon>Bacteria</taxon>
        <taxon>Pseudomonadati</taxon>
        <taxon>Bacteroidota</taxon>
        <taxon>Cytophagia</taxon>
        <taxon>Cytophagales</taxon>
        <taxon>Fulvivirgaceae</taxon>
        <taxon>Fulvivirga</taxon>
    </lineage>
</organism>
<comment type="caution">
    <text evidence="2">The sequence shown here is derived from an EMBL/GenBank/DDBJ whole genome shotgun (WGS) entry which is preliminary data.</text>
</comment>
<name>A0ABW9RMI7_9BACT</name>
<keyword evidence="1" id="KW-0732">Signal</keyword>
<proteinExistence type="predicted"/>
<sequence>MKGMVISVACLLVLLSCNAQNGGTVISNKCLEIRVPQDWQVDVFDKNSEEFDLVISEKSKQIEKITRIEFYKLEASENEALEVTFNRFVSLDFAIDILLEKSSIVTDNLGSGFYYTGEVFFQANRIRKVFYFSHDKHIVIIHCEYVREGSSGQEDIFEEIISRLVIKC</sequence>
<keyword evidence="3" id="KW-1185">Reference proteome</keyword>
<reference evidence="2 3" key="1">
    <citation type="submission" date="2019-02" db="EMBL/GenBank/DDBJ databases">
        <authorList>
            <person name="Goldberg S.R."/>
            <person name="Haltli B.A."/>
            <person name="Correa H."/>
            <person name="Russell K.G."/>
        </authorList>
    </citation>
    <scope>NUCLEOTIDE SEQUENCE [LARGE SCALE GENOMIC DNA]</scope>
    <source>
        <strain evidence="2 3">JCM 16186</strain>
    </source>
</reference>
<gene>
    <name evidence="2" type="ORF">E1163_05500</name>
</gene>
<dbReference type="RefSeq" id="WP_155170331.1">
    <property type="nucleotide sequence ID" value="NZ_BAAAFL010000053.1"/>
</dbReference>
<protein>
    <recommendedName>
        <fullName evidence="4">DUF1795 domain-containing protein</fullName>
    </recommendedName>
</protein>
<evidence type="ECO:0000313" key="3">
    <source>
        <dbReference type="Proteomes" id="UP000798808"/>
    </source>
</evidence>
<evidence type="ECO:0000256" key="1">
    <source>
        <dbReference type="SAM" id="SignalP"/>
    </source>
</evidence>